<evidence type="ECO:0000313" key="1">
    <source>
        <dbReference type="EMBL" id="CAD7224141.1"/>
    </source>
</evidence>
<gene>
    <name evidence="1" type="ORF">CTOB1V02_LOCUS2111</name>
</gene>
<organism evidence="1">
    <name type="scientific">Cyprideis torosa</name>
    <dbReference type="NCBI Taxonomy" id="163714"/>
    <lineage>
        <taxon>Eukaryota</taxon>
        <taxon>Metazoa</taxon>
        <taxon>Ecdysozoa</taxon>
        <taxon>Arthropoda</taxon>
        <taxon>Crustacea</taxon>
        <taxon>Oligostraca</taxon>
        <taxon>Ostracoda</taxon>
        <taxon>Podocopa</taxon>
        <taxon>Podocopida</taxon>
        <taxon>Cytherocopina</taxon>
        <taxon>Cytheroidea</taxon>
        <taxon>Cytherideidae</taxon>
        <taxon>Cyprideis</taxon>
    </lineage>
</organism>
<accession>A0A7R8W7A2</accession>
<name>A0A7R8W7A2_9CRUS</name>
<dbReference type="AlphaFoldDB" id="A0A7R8W7A2"/>
<dbReference type="EMBL" id="OB660316">
    <property type="protein sequence ID" value="CAD7224141.1"/>
    <property type="molecule type" value="Genomic_DNA"/>
</dbReference>
<sequence length="265" mass="29800">MMKLDSVSFENSARVSNASKEPQEEWTLGGIPVWGLGSIIVFGLVFIVFVGLLLIYLICFRGAAKTEPAAAGFETETFQGQWERVVRSVGRSKWKRRRSELRQQIRLSVRRNNSQFQLLRNETSSLSVRMSLDAFIQPMEELPHGHIGQRRPSPSGTCHRHSSCLGMTATTAGWDTTQVFADAQDALSHEMRTEGNVPELTSEEPSVWVSISSEVSLPPTSPSIRSIHRRTTEARMDLQMQRQLWNLQLVEPFLCPPCTNCPDGK</sequence>
<protein>
    <submittedName>
        <fullName evidence="1">Uncharacterized protein</fullName>
    </submittedName>
</protein>
<proteinExistence type="predicted"/>
<reference evidence="1" key="1">
    <citation type="submission" date="2020-11" db="EMBL/GenBank/DDBJ databases">
        <authorList>
            <person name="Tran Van P."/>
        </authorList>
    </citation>
    <scope>NUCLEOTIDE SEQUENCE</scope>
</reference>